<dbReference type="Proteomes" id="UP000541444">
    <property type="component" value="Unassembled WGS sequence"/>
</dbReference>
<sequence>LFLLDGFVNESHGERLVISSCVIRLPSSQMLKLVTDTLYKQFIEKDIYTFEDFHVAILDIFNTFNAALPGKHYDVPQRNDVEHCFKEWKEATPDKKKAIFVEFMKKNVNLYKLDDYTLITGLVTPPAAMMLKKAGENVPQLNKIKVIPDVIFVPTATLLALISVKITRRISLRQHTI</sequence>
<keyword evidence="2" id="KW-1185">Reference proteome</keyword>
<protein>
    <submittedName>
        <fullName evidence="1">Uncharacterized protein</fullName>
    </submittedName>
</protein>
<evidence type="ECO:0000313" key="2">
    <source>
        <dbReference type="Proteomes" id="UP000541444"/>
    </source>
</evidence>
<dbReference type="PANTHER" id="PTHR37754:SF1">
    <property type="entry name" value="CALCIUM ION-BINDING PROTEIN"/>
    <property type="match status" value="1"/>
</dbReference>
<reference evidence="1 2" key="1">
    <citation type="journal article" date="2020" name="IScience">
        <title>Genome Sequencing of the Endangered Kingdonia uniflora (Circaeasteraceae, Ranunculales) Reveals Potential Mechanisms of Evolutionary Specialization.</title>
        <authorList>
            <person name="Sun Y."/>
            <person name="Deng T."/>
            <person name="Zhang A."/>
            <person name="Moore M.J."/>
            <person name="Landis J.B."/>
            <person name="Lin N."/>
            <person name="Zhang H."/>
            <person name="Zhang X."/>
            <person name="Huang J."/>
            <person name="Zhang X."/>
            <person name="Sun H."/>
            <person name="Wang H."/>
        </authorList>
    </citation>
    <scope>NUCLEOTIDE SEQUENCE [LARGE SCALE GENOMIC DNA]</scope>
    <source>
        <strain evidence="1">TB1705</strain>
        <tissue evidence="1">Leaf</tissue>
    </source>
</reference>
<organism evidence="1 2">
    <name type="scientific">Kingdonia uniflora</name>
    <dbReference type="NCBI Taxonomy" id="39325"/>
    <lineage>
        <taxon>Eukaryota</taxon>
        <taxon>Viridiplantae</taxon>
        <taxon>Streptophyta</taxon>
        <taxon>Embryophyta</taxon>
        <taxon>Tracheophyta</taxon>
        <taxon>Spermatophyta</taxon>
        <taxon>Magnoliopsida</taxon>
        <taxon>Ranunculales</taxon>
        <taxon>Circaeasteraceae</taxon>
        <taxon>Kingdonia</taxon>
    </lineage>
</organism>
<accession>A0A7J7LU05</accession>
<dbReference type="AlphaFoldDB" id="A0A7J7LU05"/>
<name>A0A7J7LU05_9MAGN</name>
<feature type="non-terminal residue" evidence="1">
    <location>
        <position position="1"/>
    </location>
</feature>
<dbReference type="OrthoDB" id="1868634at2759"/>
<gene>
    <name evidence="1" type="ORF">GIB67_015571</name>
</gene>
<dbReference type="EMBL" id="JACGCM010002006">
    <property type="protein sequence ID" value="KAF6146133.1"/>
    <property type="molecule type" value="Genomic_DNA"/>
</dbReference>
<dbReference type="PANTHER" id="PTHR37754">
    <property type="entry name" value="CALCIUM ION-BINDING PROTEIN"/>
    <property type="match status" value="1"/>
</dbReference>
<comment type="caution">
    <text evidence="1">The sequence shown here is derived from an EMBL/GenBank/DDBJ whole genome shotgun (WGS) entry which is preliminary data.</text>
</comment>
<proteinExistence type="predicted"/>
<evidence type="ECO:0000313" key="1">
    <source>
        <dbReference type="EMBL" id="KAF6146133.1"/>
    </source>
</evidence>